<name>A0ABN3XL63_9ACTN</name>
<protein>
    <recommendedName>
        <fullName evidence="3">NADH oxidase</fullName>
    </recommendedName>
</protein>
<comment type="caution">
    <text evidence="1">The sequence shown here is derived from an EMBL/GenBank/DDBJ whole genome shotgun (WGS) entry which is preliminary data.</text>
</comment>
<keyword evidence="2" id="KW-1185">Reference proteome</keyword>
<organism evidence="1 2">
    <name type="scientific">Streptomyces enissocaesilis</name>
    <dbReference type="NCBI Taxonomy" id="332589"/>
    <lineage>
        <taxon>Bacteria</taxon>
        <taxon>Bacillati</taxon>
        <taxon>Actinomycetota</taxon>
        <taxon>Actinomycetes</taxon>
        <taxon>Kitasatosporales</taxon>
        <taxon>Streptomycetaceae</taxon>
        <taxon>Streptomyces</taxon>
        <taxon>Streptomyces rochei group</taxon>
    </lineage>
</organism>
<sequence>MPHPAGRQMLHLWSLSEDVVVKAGAGDELVLSGRFGTERIEHPDPFLREALRRMELGPVLPANVEAMAANGDFGADACPVPPPTLSRLSHLVVRTLGLDDLKGPLLSVAPASRRAIFEPVRLAAQSHLRLRKDVSLTLEGPGVVVRSAASLHRVVLHRPEAAWVASTLAWAVTPDEASAALPLPPEVTEGILRYLAAAGMTAPARSAGTPP</sequence>
<dbReference type="RefSeq" id="WP_344497807.1">
    <property type="nucleotide sequence ID" value="NZ_BAAAUD010000048.1"/>
</dbReference>
<dbReference type="Proteomes" id="UP001500403">
    <property type="component" value="Unassembled WGS sequence"/>
</dbReference>
<proteinExistence type="predicted"/>
<gene>
    <name evidence="1" type="ORF">GCM10010446_49900</name>
</gene>
<dbReference type="EMBL" id="BAAAUD010000048">
    <property type="protein sequence ID" value="GAA2958686.1"/>
    <property type="molecule type" value="Genomic_DNA"/>
</dbReference>
<accession>A0ABN3XL63</accession>
<evidence type="ECO:0000313" key="1">
    <source>
        <dbReference type="EMBL" id="GAA2958686.1"/>
    </source>
</evidence>
<reference evidence="1 2" key="1">
    <citation type="journal article" date="2019" name="Int. J. Syst. Evol. Microbiol.">
        <title>The Global Catalogue of Microorganisms (GCM) 10K type strain sequencing project: providing services to taxonomists for standard genome sequencing and annotation.</title>
        <authorList>
            <consortium name="The Broad Institute Genomics Platform"/>
            <consortium name="The Broad Institute Genome Sequencing Center for Infectious Disease"/>
            <person name="Wu L."/>
            <person name="Ma J."/>
        </authorList>
    </citation>
    <scope>NUCLEOTIDE SEQUENCE [LARGE SCALE GENOMIC DNA]</scope>
    <source>
        <strain evidence="1 2">JCM 9088</strain>
    </source>
</reference>
<evidence type="ECO:0008006" key="3">
    <source>
        <dbReference type="Google" id="ProtNLM"/>
    </source>
</evidence>
<evidence type="ECO:0000313" key="2">
    <source>
        <dbReference type="Proteomes" id="UP001500403"/>
    </source>
</evidence>